<keyword evidence="1" id="KW-1133">Transmembrane helix</keyword>
<evidence type="ECO:0000313" key="2">
    <source>
        <dbReference type="EMBL" id="SDJ93272.1"/>
    </source>
</evidence>
<reference evidence="3" key="1">
    <citation type="submission" date="2016-10" db="EMBL/GenBank/DDBJ databases">
        <authorList>
            <person name="Varghese N."/>
            <person name="Submissions S."/>
        </authorList>
    </citation>
    <scope>NUCLEOTIDE SEQUENCE [LARGE SCALE GENOMIC DNA]</scope>
    <source>
        <strain evidence="3">B4,CECT 8067,JCM 17497</strain>
    </source>
</reference>
<accession>A0A1G8XRG3</accession>
<keyword evidence="1" id="KW-0812">Transmembrane</keyword>
<protein>
    <submittedName>
        <fullName evidence="2">Uncharacterized protein</fullName>
    </submittedName>
</protein>
<dbReference type="Proteomes" id="UP000198882">
    <property type="component" value="Unassembled WGS sequence"/>
</dbReference>
<proteinExistence type="predicted"/>
<evidence type="ECO:0000313" key="3">
    <source>
        <dbReference type="Proteomes" id="UP000198882"/>
    </source>
</evidence>
<keyword evidence="3" id="KW-1185">Reference proteome</keyword>
<sequence length="77" mass="8312">MDSDSPLPRTPIEWFMLAPALAVINGIVLLATGHTLFEAIAMGVFYGFAMAFVVLLLAVTWNVLRNRGNASDADSTE</sequence>
<organism evidence="2 3">
    <name type="scientific">Natronorubrum texcoconense</name>
    <dbReference type="NCBI Taxonomy" id="1095776"/>
    <lineage>
        <taxon>Archaea</taxon>
        <taxon>Methanobacteriati</taxon>
        <taxon>Methanobacteriota</taxon>
        <taxon>Stenosarchaea group</taxon>
        <taxon>Halobacteria</taxon>
        <taxon>Halobacteriales</taxon>
        <taxon>Natrialbaceae</taxon>
        <taxon>Natronorubrum</taxon>
    </lineage>
</organism>
<feature type="transmembrane region" description="Helical" evidence="1">
    <location>
        <begin position="44"/>
        <end position="64"/>
    </location>
</feature>
<evidence type="ECO:0000256" key="1">
    <source>
        <dbReference type="SAM" id="Phobius"/>
    </source>
</evidence>
<dbReference type="AlphaFoldDB" id="A0A1G8XRG3"/>
<keyword evidence="1" id="KW-0472">Membrane</keyword>
<name>A0A1G8XRG3_9EURY</name>
<feature type="transmembrane region" description="Helical" evidence="1">
    <location>
        <begin position="12"/>
        <end position="32"/>
    </location>
</feature>
<dbReference type="EMBL" id="FNFE01000002">
    <property type="protein sequence ID" value="SDJ93272.1"/>
    <property type="molecule type" value="Genomic_DNA"/>
</dbReference>
<dbReference type="OrthoDB" id="206233at2157"/>
<dbReference type="RefSeq" id="WP_090304827.1">
    <property type="nucleotide sequence ID" value="NZ_FNFE01000002.1"/>
</dbReference>
<gene>
    <name evidence="2" type="ORF">SAMN04515672_1876</name>
</gene>